<dbReference type="Proteomes" id="UP000031668">
    <property type="component" value="Unassembled WGS sequence"/>
</dbReference>
<protein>
    <submittedName>
        <fullName evidence="1">Uncharacterized protein</fullName>
    </submittedName>
</protein>
<evidence type="ECO:0000313" key="1">
    <source>
        <dbReference type="EMBL" id="KII73699.1"/>
    </source>
</evidence>
<keyword evidence="2" id="KW-1185">Reference proteome</keyword>
<gene>
    <name evidence="1" type="ORF">RF11_14050</name>
</gene>
<name>A0A0C2J7C0_THEKT</name>
<reference evidence="1 2" key="1">
    <citation type="journal article" date="2014" name="Genome Biol. Evol.">
        <title>The genome of the myxosporean Thelohanellus kitauei shows adaptations to nutrient acquisition within its fish host.</title>
        <authorList>
            <person name="Yang Y."/>
            <person name="Xiong J."/>
            <person name="Zhou Z."/>
            <person name="Huo F."/>
            <person name="Miao W."/>
            <person name="Ran C."/>
            <person name="Liu Y."/>
            <person name="Zhang J."/>
            <person name="Feng J."/>
            <person name="Wang M."/>
            <person name="Wang M."/>
            <person name="Wang L."/>
            <person name="Yao B."/>
        </authorList>
    </citation>
    <scope>NUCLEOTIDE SEQUENCE [LARGE SCALE GENOMIC DNA]</scope>
    <source>
        <strain evidence="1">Wuqing</strain>
    </source>
</reference>
<evidence type="ECO:0000313" key="2">
    <source>
        <dbReference type="Proteomes" id="UP000031668"/>
    </source>
</evidence>
<sequence length="113" mass="12475">MNFRTVFQARWASSNETTSSLTVISSSLHYTGFSLHSIFPSVSSSVEDPPIEIGQLDLPVLVHLCLGRQSFPDLDQLGILCLGLDLLINEFDLRETVIESLLADLLPNTPFNV</sequence>
<organism evidence="1 2">
    <name type="scientific">Thelohanellus kitauei</name>
    <name type="common">Myxosporean</name>
    <dbReference type="NCBI Taxonomy" id="669202"/>
    <lineage>
        <taxon>Eukaryota</taxon>
        <taxon>Metazoa</taxon>
        <taxon>Cnidaria</taxon>
        <taxon>Myxozoa</taxon>
        <taxon>Myxosporea</taxon>
        <taxon>Bivalvulida</taxon>
        <taxon>Platysporina</taxon>
        <taxon>Myxobolidae</taxon>
        <taxon>Thelohanellus</taxon>
    </lineage>
</organism>
<comment type="caution">
    <text evidence="1">The sequence shown here is derived from an EMBL/GenBank/DDBJ whole genome shotgun (WGS) entry which is preliminary data.</text>
</comment>
<dbReference type="AlphaFoldDB" id="A0A0C2J7C0"/>
<dbReference type="EMBL" id="JWZT01000702">
    <property type="protein sequence ID" value="KII73699.1"/>
    <property type="molecule type" value="Genomic_DNA"/>
</dbReference>
<proteinExistence type="predicted"/>
<accession>A0A0C2J7C0</accession>